<protein>
    <recommendedName>
        <fullName evidence="2">Nudix hydrolase domain-containing protein</fullName>
    </recommendedName>
</protein>
<organism evidence="3 4">
    <name type="scientific">Rhodotorula paludigena</name>
    <dbReference type="NCBI Taxonomy" id="86838"/>
    <lineage>
        <taxon>Eukaryota</taxon>
        <taxon>Fungi</taxon>
        <taxon>Dikarya</taxon>
        <taxon>Basidiomycota</taxon>
        <taxon>Pucciniomycotina</taxon>
        <taxon>Microbotryomycetes</taxon>
        <taxon>Sporidiobolales</taxon>
        <taxon>Sporidiobolaceae</taxon>
        <taxon>Rhodotorula</taxon>
    </lineage>
</organism>
<proteinExistence type="predicted"/>
<dbReference type="Pfam" id="PF00293">
    <property type="entry name" value="NUDIX"/>
    <property type="match status" value="1"/>
</dbReference>
<feature type="compositionally biased region" description="Low complexity" evidence="1">
    <location>
        <begin position="152"/>
        <end position="174"/>
    </location>
</feature>
<dbReference type="PANTHER" id="PTHR13622">
    <property type="entry name" value="THIAMIN PYROPHOSPHOKINASE"/>
    <property type="match status" value="1"/>
</dbReference>
<feature type="compositionally biased region" description="Low complexity" evidence="1">
    <location>
        <begin position="76"/>
        <end position="92"/>
    </location>
</feature>
<comment type="caution">
    <text evidence="3">The sequence shown here is derived from an EMBL/GenBank/DDBJ whole genome shotgun (WGS) entry which is preliminary data.</text>
</comment>
<feature type="compositionally biased region" description="Low complexity" evidence="1">
    <location>
        <begin position="259"/>
        <end position="271"/>
    </location>
</feature>
<dbReference type="AlphaFoldDB" id="A0AAV5GA51"/>
<dbReference type="Gene3D" id="3.90.79.10">
    <property type="entry name" value="Nucleoside Triphosphate Pyrophosphohydrolase"/>
    <property type="match status" value="1"/>
</dbReference>
<dbReference type="PANTHER" id="PTHR13622:SF8">
    <property type="entry name" value="THIAMIN PYROPHOSPHOKINASE 1"/>
    <property type="match status" value="1"/>
</dbReference>
<evidence type="ECO:0000256" key="1">
    <source>
        <dbReference type="SAM" id="MobiDB-lite"/>
    </source>
</evidence>
<dbReference type="GO" id="GO:0044715">
    <property type="term" value="F:8-oxo-dGDP phosphatase activity"/>
    <property type="evidence" value="ECO:0007669"/>
    <property type="project" value="UniProtKB-ARBA"/>
</dbReference>
<accession>A0AAV5GA51</accession>
<dbReference type="InterPro" id="IPR000086">
    <property type="entry name" value="NUDIX_hydrolase_dom"/>
</dbReference>
<evidence type="ECO:0000313" key="3">
    <source>
        <dbReference type="EMBL" id="GJN89420.1"/>
    </source>
</evidence>
<dbReference type="PROSITE" id="PS51462">
    <property type="entry name" value="NUDIX"/>
    <property type="match status" value="1"/>
</dbReference>
<keyword evidence="4" id="KW-1185">Reference proteome</keyword>
<dbReference type="EMBL" id="BQKY01000005">
    <property type="protein sequence ID" value="GJN89420.1"/>
    <property type="molecule type" value="Genomic_DNA"/>
</dbReference>
<evidence type="ECO:0000313" key="4">
    <source>
        <dbReference type="Proteomes" id="UP001342314"/>
    </source>
</evidence>
<gene>
    <name evidence="3" type="ORF">Rhopal_002400-T1</name>
</gene>
<sequence length="581" mass="62750">MDPPFDSPDAHDSRDDYLEYGQPPTLPLPPGTYTLLPLVDACDNVQLPQGPWSGQDCKRRWDEHVVRQTRNNSLRAGLAEATEPAAAATESALADDDDEEDESAPAAGRADFDQEFLVPFFVALPPPPPNMPGTPARRRSSVGANSTRASFSRMTPLPRLRSSSPTPSASSFTRARADPSTAATAQPIGFLRPAVLRALIDDNRKLVAMNCKPVWAFQPPIHFPPPVRRPSYGSSRPASRRGSRSASMSGSNGIAPLSSATSDGAATPAADPAAAGAEGALKLDDVLEGLKVLSASGARGHVSDVAGPWAVGFEDWVNEEGAETRREHMDRLVRGWKHMGLFPECLGGWRDEQYTIYGPAPPPSPEGDDNPLQTGSNEAFRMERSACALFGFGTFGVHCTAYVEEDGEPIKLWVPRRSATKQTWPSYLDNTVAGGITAGDSPRQSIIRECAEEASLSPAFVAPRIKQAGVITYQYRTVDGFLQPEVQYIYDLRLPPPSQEGAAEMGAVPTTNPADGEVESFELMSLEDVVEKMVAGEFKPNCALVLLDFFIRHGYLTTESDTRFLEIASRLHRPLGLPGPA</sequence>
<evidence type="ECO:0000259" key="2">
    <source>
        <dbReference type="PROSITE" id="PS51462"/>
    </source>
</evidence>
<feature type="region of interest" description="Disordered" evidence="1">
    <location>
        <begin position="125"/>
        <end position="182"/>
    </location>
</feature>
<feature type="domain" description="Nudix hydrolase" evidence="2">
    <location>
        <begin position="392"/>
        <end position="546"/>
    </location>
</feature>
<feature type="region of interest" description="Disordered" evidence="1">
    <location>
        <begin position="225"/>
        <end position="271"/>
    </location>
</feature>
<dbReference type="SUPFAM" id="SSF55811">
    <property type="entry name" value="Nudix"/>
    <property type="match status" value="1"/>
</dbReference>
<feature type="region of interest" description="Disordered" evidence="1">
    <location>
        <begin position="1"/>
        <end position="31"/>
    </location>
</feature>
<reference evidence="3 4" key="1">
    <citation type="submission" date="2021-12" db="EMBL/GenBank/DDBJ databases">
        <title>High titer production of polyol ester of fatty acids by Rhodotorula paludigena BS15 towards product separation-free biomass refinery.</title>
        <authorList>
            <person name="Mano J."/>
            <person name="Ono H."/>
            <person name="Tanaka T."/>
            <person name="Naito K."/>
            <person name="Sushida H."/>
            <person name="Ike M."/>
            <person name="Tokuyasu K."/>
            <person name="Kitaoka M."/>
        </authorList>
    </citation>
    <scope>NUCLEOTIDE SEQUENCE [LARGE SCALE GENOMIC DNA]</scope>
    <source>
        <strain evidence="3 4">BS15</strain>
    </source>
</reference>
<feature type="region of interest" description="Disordered" evidence="1">
    <location>
        <begin position="356"/>
        <end position="376"/>
    </location>
</feature>
<dbReference type="CDD" id="cd03676">
    <property type="entry name" value="NUDIX_Tnr3_like"/>
    <property type="match status" value="1"/>
</dbReference>
<dbReference type="Proteomes" id="UP001342314">
    <property type="component" value="Unassembled WGS sequence"/>
</dbReference>
<dbReference type="InterPro" id="IPR015797">
    <property type="entry name" value="NUDIX_hydrolase-like_dom_sf"/>
</dbReference>
<dbReference type="FunFam" id="3.90.79.10:FF:000019">
    <property type="entry name" value="Thiamin pyrophosphokinase, putative"/>
    <property type="match status" value="1"/>
</dbReference>
<feature type="region of interest" description="Disordered" evidence="1">
    <location>
        <begin position="73"/>
        <end position="106"/>
    </location>
</feature>
<name>A0AAV5GA51_9BASI</name>
<feature type="compositionally biased region" description="Basic and acidic residues" evidence="1">
    <location>
        <begin position="8"/>
        <end position="17"/>
    </location>
</feature>
<feature type="compositionally biased region" description="Acidic residues" evidence="1">
    <location>
        <begin position="93"/>
        <end position="103"/>
    </location>
</feature>